<evidence type="ECO:0000313" key="3">
    <source>
        <dbReference type="Proteomes" id="UP000199375"/>
    </source>
</evidence>
<evidence type="ECO:0000259" key="1">
    <source>
        <dbReference type="SMART" id="SM00923"/>
    </source>
</evidence>
<sequence length="193" mass="21316">MTETMESDEQAYQVVLNDEEQYSIWPVDQDLPDGWRPSGVTGLRTECLAHIDEVWTDMRPLSLRRYMAEHADDGYEDDLVELEEGPSLVDRLSAGLHPVEAVPRLERGPAAFREALDNGYVFVRFTGTVGGTELGVRVDAGATDRTAADFTAGTGTVHLEGTLNLDFEDVRCVADIDLATFTGQGRLERVVEP</sequence>
<evidence type="ECO:0000313" key="2">
    <source>
        <dbReference type="EMBL" id="SCF07774.1"/>
    </source>
</evidence>
<name>A0A1C4XH67_9ACTN</name>
<proteinExistence type="predicted"/>
<dbReference type="Gene3D" id="3.90.820.10">
    <property type="entry name" value="Structural Genomics, Unknown Function 30-nov-00 1gh9 Mol_id"/>
    <property type="match status" value="1"/>
</dbReference>
<dbReference type="InterPro" id="IPR038020">
    <property type="entry name" value="MbtH-like_sf"/>
</dbReference>
<dbReference type="SMART" id="SM00923">
    <property type="entry name" value="MbtH"/>
    <property type="match status" value="1"/>
</dbReference>
<dbReference type="InterPro" id="IPR005153">
    <property type="entry name" value="MbtH-like_dom"/>
</dbReference>
<dbReference type="SUPFAM" id="SSF160582">
    <property type="entry name" value="MbtH-like"/>
    <property type="match status" value="1"/>
</dbReference>
<dbReference type="Gene3D" id="2.40.250.10">
    <property type="entry name" value="Core binding factor, beta subunit"/>
    <property type="match status" value="1"/>
</dbReference>
<dbReference type="GO" id="GO:0019290">
    <property type="term" value="P:siderophore biosynthetic process"/>
    <property type="evidence" value="ECO:0007669"/>
    <property type="project" value="TreeGrafter"/>
</dbReference>
<dbReference type="EMBL" id="FMCW01000025">
    <property type="protein sequence ID" value="SCF07774.1"/>
    <property type="molecule type" value="Genomic_DNA"/>
</dbReference>
<dbReference type="InterPro" id="IPR036552">
    <property type="entry name" value="CBF_bsu_sf"/>
</dbReference>
<dbReference type="GO" id="GO:0005829">
    <property type="term" value="C:cytosol"/>
    <property type="evidence" value="ECO:0007669"/>
    <property type="project" value="TreeGrafter"/>
</dbReference>
<protein>
    <submittedName>
        <fullName evidence="2">Uncharacterized conserved protein YbdZ, MbtH family</fullName>
    </submittedName>
</protein>
<dbReference type="AlphaFoldDB" id="A0A1C4XH67"/>
<dbReference type="PANTHER" id="PTHR38444:SF1">
    <property type="entry name" value="ENTEROBACTIN BIOSYNTHESIS PROTEIN YBDZ"/>
    <property type="match status" value="1"/>
</dbReference>
<dbReference type="InterPro" id="IPR037407">
    <property type="entry name" value="MLP_fam"/>
</dbReference>
<reference evidence="2 3" key="1">
    <citation type="submission" date="2016-06" db="EMBL/GenBank/DDBJ databases">
        <authorList>
            <person name="Kjaerup R.B."/>
            <person name="Dalgaard T.S."/>
            <person name="Juul-Madsen H.R."/>
        </authorList>
    </citation>
    <scope>NUCLEOTIDE SEQUENCE [LARGE SCALE GENOMIC DNA]</scope>
    <source>
        <strain evidence="2 3">DSM 45626</strain>
    </source>
</reference>
<gene>
    <name evidence="2" type="ORF">GA0070558_12554</name>
</gene>
<dbReference type="Pfam" id="PF03621">
    <property type="entry name" value="MbtH"/>
    <property type="match status" value="1"/>
</dbReference>
<dbReference type="PANTHER" id="PTHR38444">
    <property type="entry name" value="ENTEROBACTIN BIOSYNTHESIS PROTEIN YBDZ"/>
    <property type="match status" value="1"/>
</dbReference>
<feature type="domain" description="MbtH-like" evidence="1">
    <location>
        <begin position="3"/>
        <end position="53"/>
    </location>
</feature>
<dbReference type="Proteomes" id="UP000199375">
    <property type="component" value="Unassembled WGS sequence"/>
</dbReference>
<accession>A0A1C4XH67</accession>
<organism evidence="2 3">
    <name type="scientific">Micromonospora haikouensis</name>
    <dbReference type="NCBI Taxonomy" id="686309"/>
    <lineage>
        <taxon>Bacteria</taxon>
        <taxon>Bacillati</taxon>
        <taxon>Actinomycetota</taxon>
        <taxon>Actinomycetes</taxon>
        <taxon>Micromonosporales</taxon>
        <taxon>Micromonosporaceae</taxon>
        <taxon>Micromonospora</taxon>
    </lineage>
</organism>